<accession>A0A553QWK5</accession>
<gene>
    <name evidence="2" type="ORF">DNTS_026342</name>
</gene>
<feature type="compositionally biased region" description="Basic and acidic residues" evidence="1">
    <location>
        <begin position="296"/>
        <end position="305"/>
    </location>
</feature>
<evidence type="ECO:0000256" key="1">
    <source>
        <dbReference type="SAM" id="MobiDB-lite"/>
    </source>
</evidence>
<organism evidence="2 3">
    <name type="scientific">Danionella cerebrum</name>
    <dbReference type="NCBI Taxonomy" id="2873325"/>
    <lineage>
        <taxon>Eukaryota</taxon>
        <taxon>Metazoa</taxon>
        <taxon>Chordata</taxon>
        <taxon>Craniata</taxon>
        <taxon>Vertebrata</taxon>
        <taxon>Euteleostomi</taxon>
        <taxon>Actinopterygii</taxon>
        <taxon>Neopterygii</taxon>
        <taxon>Teleostei</taxon>
        <taxon>Ostariophysi</taxon>
        <taxon>Cypriniformes</taxon>
        <taxon>Danionidae</taxon>
        <taxon>Danioninae</taxon>
        <taxon>Danionella</taxon>
    </lineage>
</organism>
<name>A0A553QWK5_9TELE</name>
<evidence type="ECO:0000313" key="2">
    <source>
        <dbReference type="EMBL" id="TRY94349.1"/>
    </source>
</evidence>
<feature type="compositionally biased region" description="Low complexity" evidence="1">
    <location>
        <begin position="117"/>
        <end position="135"/>
    </location>
</feature>
<feature type="compositionally biased region" description="Acidic residues" evidence="1">
    <location>
        <begin position="320"/>
        <end position="332"/>
    </location>
</feature>
<protein>
    <submittedName>
        <fullName evidence="2">Uncharacterized protein</fullName>
    </submittedName>
</protein>
<dbReference type="AlphaFoldDB" id="A0A553QWK5"/>
<dbReference type="Proteomes" id="UP000316079">
    <property type="component" value="Unassembled WGS sequence"/>
</dbReference>
<reference evidence="2 3" key="1">
    <citation type="journal article" date="2019" name="Sci. Data">
        <title>Hybrid genome assembly and annotation of Danionella translucida.</title>
        <authorList>
            <person name="Kadobianskyi M."/>
            <person name="Schulze L."/>
            <person name="Schuelke M."/>
            <person name="Judkewitz B."/>
        </authorList>
    </citation>
    <scope>NUCLEOTIDE SEQUENCE [LARGE SCALE GENOMIC DNA]</scope>
    <source>
        <strain evidence="2 3">Bolton</strain>
    </source>
</reference>
<comment type="caution">
    <text evidence="2">The sequence shown here is derived from an EMBL/GenBank/DDBJ whole genome shotgun (WGS) entry which is preliminary data.</text>
</comment>
<feature type="region of interest" description="Disordered" evidence="1">
    <location>
        <begin position="116"/>
        <end position="195"/>
    </location>
</feature>
<feature type="compositionally biased region" description="Basic and acidic residues" evidence="1">
    <location>
        <begin position="136"/>
        <end position="146"/>
    </location>
</feature>
<feature type="region of interest" description="Disordered" evidence="1">
    <location>
        <begin position="210"/>
        <end position="347"/>
    </location>
</feature>
<evidence type="ECO:0000313" key="3">
    <source>
        <dbReference type="Proteomes" id="UP000316079"/>
    </source>
</evidence>
<dbReference type="STRING" id="623744.A0A553QWK5"/>
<proteinExistence type="predicted"/>
<keyword evidence="3" id="KW-1185">Reference proteome</keyword>
<sequence length="347" mass="37713">MTEFDGNLCKCDCTCREFVKEQSQSTSHSRMAPPLQRTSDALHLLWASKRDRDNKLKVHWGYGWVGAPVTEPPQQFESWRTIKSSLLAQAKQSPALSDIKFEEVLHKTALGIIQNASNSSESSSVSESSEQSKTSEPSEVKSKETVSESNSSESPESASDELNSKESESESLESLTGQSETALTSDNTQSSKENIRRGWIYTLTWMEPTNSTSDSVEQEIVQPDNNGSNTTSAASKESESSESSESQESESLNSNDEKNGADTSESIEHSSTSSDESKNSTSSSSSSSSESTESQKSQEDSDSKSTECLPGVQSQHCESNEDFPQDIGDDGATDPFNGFLLPDVTEP</sequence>
<dbReference type="EMBL" id="SRMA01025456">
    <property type="protein sequence ID" value="TRY94349.1"/>
    <property type="molecule type" value="Genomic_DNA"/>
</dbReference>
<dbReference type="OrthoDB" id="9972865at2759"/>
<dbReference type="EMBL" id="SRMA01025456">
    <property type="protein sequence ID" value="TRY94350.1"/>
    <property type="molecule type" value="Genomic_DNA"/>
</dbReference>
<feature type="compositionally biased region" description="Polar residues" evidence="1">
    <location>
        <begin position="181"/>
        <end position="192"/>
    </location>
</feature>
<feature type="compositionally biased region" description="Low complexity" evidence="1">
    <location>
        <begin position="269"/>
        <end position="295"/>
    </location>
</feature>
<feature type="compositionally biased region" description="Low complexity" evidence="1">
    <location>
        <begin position="147"/>
        <end position="161"/>
    </location>
</feature>
<reference evidence="2" key="2">
    <citation type="submission" date="2019-04" db="EMBL/GenBank/DDBJ databases">
        <authorList>
            <person name="Kadobianskyi M."/>
            <person name="Schulze L."/>
            <person name="Schuelke M."/>
            <person name="Judkewitz B."/>
        </authorList>
    </citation>
    <scope>NUCLEOTIDE SEQUENCE</scope>
    <source>
        <strain evidence="2">Bolton</strain>
        <tissue evidence="2">Whole-body</tissue>
    </source>
</reference>